<dbReference type="Pfam" id="PF20259">
    <property type="entry name" value="tRNA_Me_trans_M"/>
    <property type="match status" value="1"/>
</dbReference>
<feature type="domain" description="tRNA-specific 2-thiouridylase MnmA-like central" evidence="11">
    <location>
        <begin position="204"/>
        <end position="266"/>
    </location>
</feature>
<evidence type="ECO:0000313" key="12">
    <source>
        <dbReference type="EMBL" id="AJA90470.1"/>
    </source>
</evidence>
<dbReference type="Gene3D" id="3.40.50.620">
    <property type="entry name" value="HUPs"/>
    <property type="match status" value="1"/>
</dbReference>
<dbReference type="HOGENOM" id="CLU_035188_1_0_12"/>
<keyword evidence="9" id="KW-0963">Cytoplasm</keyword>
<keyword evidence="4 9" id="KW-0547">Nucleotide-binding</keyword>
<dbReference type="InterPro" id="IPR023382">
    <property type="entry name" value="MnmA-like_central_sf"/>
</dbReference>
<dbReference type="InterPro" id="IPR014729">
    <property type="entry name" value="Rossmann-like_a/b/a_fold"/>
</dbReference>
<dbReference type="KEGG" id="bchi:OY14_03415"/>
<evidence type="ECO:0000313" key="13">
    <source>
        <dbReference type="Proteomes" id="UP000030940"/>
    </source>
</evidence>
<evidence type="ECO:0000256" key="4">
    <source>
        <dbReference type="ARBA" id="ARBA00022741"/>
    </source>
</evidence>
<dbReference type="Pfam" id="PF03054">
    <property type="entry name" value="tRNA_Me_trans"/>
    <property type="match status" value="1"/>
</dbReference>
<evidence type="ECO:0000259" key="11">
    <source>
        <dbReference type="Pfam" id="PF20259"/>
    </source>
</evidence>
<keyword evidence="3 9" id="KW-0819">tRNA processing</keyword>
<evidence type="ECO:0000256" key="7">
    <source>
        <dbReference type="ARBA" id="ARBA00023157"/>
    </source>
</evidence>
<comment type="function">
    <text evidence="9">Catalyzes the 2-thiolation of uridine at the wobble position (U34) of tRNA, leading to the formation of s(2)U34.</text>
</comment>
<feature type="site" description="Interaction with tRNA" evidence="9">
    <location>
        <position position="334"/>
    </location>
</feature>
<dbReference type="CDD" id="cd01998">
    <property type="entry name" value="MnmA_TRMU-like"/>
    <property type="match status" value="1"/>
</dbReference>
<protein>
    <recommendedName>
        <fullName evidence="9">tRNA-specific 2-thiouridylase MnmA</fullName>
        <ecNumber evidence="9">2.8.1.13</ecNumber>
    </recommendedName>
</protein>
<dbReference type="NCBIfam" id="NF001138">
    <property type="entry name" value="PRK00143.1"/>
    <property type="match status" value="1"/>
</dbReference>
<dbReference type="InterPro" id="IPR051305">
    <property type="entry name" value="tRNA_2-thiouridylase_MnmA"/>
</dbReference>
<feature type="binding site" evidence="9">
    <location>
        <begin position="6"/>
        <end position="13"/>
    </location>
    <ligand>
        <name>ATP</name>
        <dbReference type="ChEBI" id="CHEBI:30616"/>
    </ligand>
</feature>
<comment type="subcellular location">
    <subcellularLocation>
        <location evidence="9">Cytoplasm</location>
    </subcellularLocation>
</comment>
<organism evidence="12 13">
    <name type="scientific">Borreliella chilensis</name>
    <dbReference type="NCBI Taxonomy" id="1245910"/>
    <lineage>
        <taxon>Bacteria</taxon>
        <taxon>Pseudomonadati</taxon>
        <taxon>Spirochaetota</taxon>
        <taxon>Spirochaetia</taxon>
        <taxon>Spirochaetales</taxon>
        <taxon>Borreliaceae</taxon>
        <taxon>Borreliella</taxon>
    </lineage>
</organism>
<dbReference type="EMBL" id="CP009910">
    <property type="protein sequence ID" value="AJA90470.1"/>
    <property type="molecule type" value="Genomic_DNA"/>
</dbReference>
<dbReference type="InterPro" id="IPR004506">
    <property type="entry name" value="MnmA-like"/>
</dbReference>
<dbReference type="Pfam" id="PF20258">
    <property type="entry name" value="tRNA_Me_trans_C"/>
    <property type="match status" value="1"/>
</dbReference>
<dbReference type="GO" id="GO:0005737">
    <property type="term" value="C:cytoplasm"/>
    <property type="evidence" value="ECO:0007669"/>
    <property type="project" value="UniProtKB-SubCell"/>
</dbReference>
<dbReference type="SUPFAM" id="SSF52402">
    <property type="entry name" value="Adenine nucleotide alpha hydrolases-like"/>
    <property type="match status" value="1"/>
</dbReference>
<reference evidence="12 13" key="1">
    <citation type="journal article" date="2015" name="Genome Announc.">
        <title>Genome Sequence of Borrelia chilensis VA1, a South American Member of the Lyme Borreliosis Group.</title>
        <authorList>
            <person name="Huang W."/>
            <person name="Ojaimi C."/>
            <person name="Fallon J.T."/>
            <person name="Travisany D."/>
            <person name="Maass A."/>
            <person name="Ivanova L."/>
            <person name="Tomova A."/>
            <person name="Gonzalez-Acuna D."/>
            <person name="Godfrey H.P."/>
            <person name="Cabello F.C."/>
        </authorList>
    </citation>
    <scope>NUCLEOTIDE SEQUENCE [LARGE SCALE GENOMIC DNA]</scope>
    <source>
        <strain evidence="12 13">VA1</strain>
    </source>
</reference>
<dbReference type="HAMAP" id="MF_00144">
    <property type="entry name" value="tRNA_thiouridyl_MnmA"/>
    <property type="match status" value="1"/>
</dbReference>
<dbReference type="GO" id="GO:0006400">
    <property type="term" value="P:tRNA modification"/>
    <property type="evidence" value="ECO:0007669"/>
    <property type="project" value="UniProtKB-UniRule"/>
</dbReference>
<dbReference type="GO" id="GO:0005524">
    <property type="term" value="F:ATP binding"/>
    <property type="evidence" value="ECO:0007669"/>
    <property type="project" value="UniProtKB-KW"/>
</dbReference>
<evidence type="ECO:0000256" key="2">
    <source>
        <dbReference type="ARBA" id="ARBA00022679"/>
    </source>
</evidence>
<evidence type="ECO:0000256" key="3">
    <source>
        <dbReference type="ARBA" id="ARBA00022694"/>
    </source>
</evidence>
<feature type="active site" description="Cysteine persulfide intermediate" evidence="9">
    <location>
        <position position="195"/>
    </location>
</feature>
<proteinExistence type="inferred from homology"/>
<comment type="caution">
    <text evidence="9">Lacks conserved residue(s) required for the propagation of feature annotation.</text>
</comment>
<dbReference type="Gene3D" id="2.30.30.280">
    <property type="entry name" value="Adenine nucleotide alpha hydrolases-like domains"/>
    <property type="match status" value="1"/>
</dbReference>
<feature type="domain" description="tRNA-specific 2-thiouridylase MnmA-like C-terminal" evidence="10">
    <location>
        <begin position="276"/>
        <end position="350"/>
    </location>
</feature>
<keyword evidence="1 9" id="KW-0820">tRNA-binding</keyword>
<feature type="region of interest" description="Interaction with tRNA" evidence="9">
    <location>
        <begin position="145"/>
        <end position="147"/>
    </location>
</feature>
<feature type="binding site" evidence="9">
    <location>
        <position position="33"/>
    </location>
    <ligand>
        <name>ATP</name>
        <dbReference type="ChEBI" id="CHEBI:30616"/>
    </ligand>
</feature>
<evidence type="ECO:0000256" key="6">
    <source>
        <dbReference type="ARBA" id="ARBA00022884"/>
    </source>
</evidence>
<dbReference type="STRING" id="1245910.OY14_03415"/>
<feature type="site" description="Interaction with tRNA" evidence="9">
    <location>
        <position position="124"/>
    </location>
</feature>
<dbReference type="PANTHER" id="PTHR43052">
    <property type="match status" value="1"/>
</dbReference>
<gene>
    <name evidence="9" type="primary">mnmA</name>
    <name evidence="12" type="ORF">OY14_03415</name>
</gene>
<keyword evidence="6 9" id="KW-0694">RNA-binding</keyword>
<keyword evidence="2 9" id="KW-0808">Transferase</keyword>
<dbReference type="InterPro" id="IPR046885">
    <property type="entry name" value="MnmA-like_C"/>
</dbReference>
<dbReference type="Gene3D" id="2.40.30.10">
    <property type="entry name" value="Translation factors"/>
    <property type="match status" value="1"/>
</dbReference>
<name>A0A0A7UWJ8_9SPIR</name>
<feature type="active site" description="Nucleophile" evidence="9">
    <location>
        <position position="100"/>
    </location>
</feature>
<keyword evidence="5 9" id="KW-0067">ATP-binding</keyword>
<evidence type="ECO:0000256" key="5">
    <source>
        <dbReference type="ARBA" id="ARBA00022840"/>
    </source>
</evidence>
<evidence type="ECO:0000256" key="1">
    <source>
        <dbReference type="ARBA" id="ARBA00022555"/>
    </source>
</evidence>
<dbReference type="GO" id="GO:0000049">
    <property type="term" value="F:tRNA binding"/>
    <property type="evidence" value="ECO:0007669"/>
    <property type="project" value="UniProtKB-KW"/>
</dbReference>
<dbReference type="Proteomes" id="UP000030940">
    <property type="component" value="Chromosome"/>
</dbReference>
<dbReference type="NCBIfam" id="TIGR00420">
    <property type="entry name" value="trmU"/>
    <property type="match status" value="1"/>
</dbReference>
<keyword evidence="13" id="KW-1185">Reference proteome</keyword>
<accession>A0A0A7UWJ8</accession>
<feature type="binding site" evidence="9">
    <location>
        <position position="123"/>
    </location>
    <ligand>
        <name>ATP</name>
        <dbReference type="ChEBI" id="CHEBI:30616"/>
    </ligand>
</feature>
<comment type="similarity">
    <text evidence="9">Belongs to the MnmA/TRMU family.</text>
</comment>
<evidence type="ECO:0000256" key="9">
    <source>
        <dbReference type="HAMAP-Rule" id="MF_00144"/>
    </source>
</evidence>
<dbReference type="PANTHER" id="PTHR43052:SF1">
    <property type="entry name" value="TRNA-5-TAURINOMETHYLURIDINE 2-SULFURTRANSFERASE"/>
    <property type="match status" value="1"/>
</dbReference>
<sequence length="355" mass="41571">MKIAVLLSGGVDSSVALYRIIKKGYESIKCYYLKIWLEDELSYIGNCPWQEDLNYVEAVCNKFKVPYEIINFQKEYYNKVVSYTIKELKNGNTPSPDIFCNQRIKFGAFFEKINEQYDLIVTGHYAKIQIKGKNFFLKQAKDKIKDQSYFLSHLSQKQISKLYLPLGNLLKSEVRQIAKSINLPNKERKDSQGICFLGKIKYNEFIKYHLGEKKGNIIEKETGKIIGIHNGYWFFTIGQRKGIKLSNGPWFVVEKDLEKNIIYISHNENYLKQAKRKFLVHEVHWINRRPSNFENFKIKIRHGEKKYPCKLKLIKNNLIEVSLNKKDCGISHGQFAIFYKNTECLGGAKIFKILE</sequence>
<dbReference type="EC" id="2.8.1.13" evidence="9"/>
<dbReference type="GO" id="GO:0103016">
    <property type="term" value="F:tRNA-uridine 2-sulfurtransferase activity"/>
    <property type="evidence" value="ECO:0007669"/>
    <property type="project" value="UniProtKB-EC"/>
</dbReference>
<keyword evidence="7" id="KW-1015">Disulfide bond</keyword>
<dbReference type="InterPro" id="IPR046884">
    <property type="entry name" value="MnmA-like_central"/>
</dbReference>
<evidence type="ECO:0000256" key="8">
    <source>
        <dbReference type="ARBA" id="ARBA00051542"/>
    </source>
</evidence>
<dbReference type="AlphaFoldDB" id="A0A0A7UWJ8"/>
<dbReference type="FunFam" id="2.30.30.280:FF:000001">
    <property type="entry name" value="tRNA-specific 2-thiouridylase MnmA"/>
    <property type="match status" value="1"/>
</dbReference>
<evidence type="ECO:0000259" key="10">
    <source>
        <dbReference type="Pfam" id="PF20258"/>
    </source>
</evidence>
<comment type="catalytic activity">
    <reaction evidence="8 9">
        <text>S-sulfanyl-L-cysteinyl-[protein] + uridine(34) in tRNA + AH2 + ATP = 2-thiouridine(34) in tRNA + L-cysteinyl-[protein] + A + AMP + diphosphate + H(+)</text>
        <dbReference type="Rhea" id="RHEA:47032"/>
        <dbReference type="Rhea" id="RHEA-COMP:10131"/>
        <dbReference type="Rhea" id="RHEA-COMP:11726"/>
        <dbReference type="Rhea" id="RHEA-COMP:11727"/>
        <dbReference type="Rhea" id="RHEA-COMP:11728"/>
        <dbReference type="ChEBI" id="CHEBI:13193"/>
        <dbReference type="ChEBI" id="CHEBI:15378"/>
        <dbReference type="ChEBI" id="CHEBI:17499"/>
        <dbReference type="ChEBI" id="CHEBI:29950"/>
        <dbReference type="ChEBI" id="CHEBI:30616"/>
        <dbReference type="ChEBI" id="CHEBI:33019"/>
        <dbReference type="ChEBI" id="CHEBI:61963"/>
        <dbReference type="ChEBI" id="CHEBI:65315"/>
        <dbReference type="ChEBI" id="CHEBI:87170"/>
        <dbReference type="ChEBI" id="CHEBI:456215"/>
        <dbReference type="EC" id="2.8.1.13"/>
    </reaction>
</comment>